<protein>
    <submittedName>
        <fullName evidence="1">Uncharacterized protein</fullName>
    </submittedName>
</protein>
<gene>
    <name evidence="1" type="ORF">MAGMO_3435</name>
</gene>
<sequence length="32" mass="3803">MVEDGVVVKLGRRVLLNEERFFETWLPKQQEG</sequence>
<accession>A0A1S7LNZ7</accession>
<dbReference type="AlphaFoldDB" id="A0A1S7LNZ7"/>
<name>A0A1S7LNZ7_MAGMO</name>
<proteinExistence type="predicted"/>
<dbReference type="EMBL" id="LO017727">
    <property type="protein sequence ID" value="CRH07571.1"/>
    <property type="molecule type" value="Genomic_DNA"/>
</dbReference>
<evidence type="ECO:0000313" key="1">
    <source>
        <dbReference type="EMBL" id="CRH07571.1"/>
    </source>
</evidence>
<reference evidence="1" key="1">
    <citation type="submission" date="2015-04" db="EMBL/GenBank/DDBJ databases">
        <authorList>
            <person name="Syromyatnikov M.Y."/>
            <person name="Popov V.N."/>
        </authorList>
    </citation>
    <scope>NUCLEOTIDE SEQUENCE</scope>
    <source>
        <strain evidence="1">MO-1</strain>
    </source>
</reference>
<organism evidence="1">
    <name type="scientific">Magnetococcus massalia (strain MO-1)</name>
    <dbReference type="NCBI Taxonomy" id="451514"/>
    <lineage>
        <taxon>Bacteria</taxon>
        <taxon>Pseudomonadati</taxon>
        <taxon>Pseudomonadota</taxon>
        <taxon>Magnetococcia</taxon>
        <taxon>Magnetococcales</taxon>
        <taxon>Magnetococcaceae</taxon>
        <taxon>Magnetococcus</taxon>
    </lineage>
</organism>